<keyword evidence="1" id="KW-0723">Serine/threonine-protein kinase</keyword>
<evidence type="ECO:0000256" key="4">
    <source>
        <dbReference type="ARBA" id="ARBA00022777"/>
    </source>
</evidence>
<gene>
    <name evidence="10" type="ORF">C1SCF055_LOCUS22422</name>
</gene>
<dbReference type="EMBL" id="CAMXCT010002131">
    <property type="protein sequence ID" value="CAI3995899.1"/>
    <property type="molecule type" value="Genomic_DNA"/>
</dbReference>
<dbReference type="Proteomes" id="UP001152797">
    <property type="component" value="Unassembled WGS sequence"/>
</dbReference>
<dbReference type="Gene3D" id="3.30.200.20">
    <property type="entry name" value="Phosphorylase Kinase, domain 1"/>
    <property type="match status" value="1"/>
</dbReference>
<sequence length="693" mass="77346">MGSTICHHQESSYSQYGPRYSVGDELCDRAPKCVGRCDAPCSIGYELRSREEDILADWTKLDLGLTQSSRPKPLQRPPIVSPGGLVSRHCGGTGGVGASISYQAAPDPSEAYELKPRPIGFGSYAEVLLARHKQTRMLRALKRKCKVPKRQLLIEDDLDDDLPKNPIIERSKKRKEEVREVEVLLRLDHPNVVKLYEVFEDEENICLIMELLKGGSLLERICPSKISPRSVPWEEKSPRYEFDRHQQGTSVALQEFEAARLFWQMLSAVIHLHGHRVVHRDLKLDCHAVNPMDSMDFGHAWPLKPIATTGLLETDGISLMVVQEISIPGGAGTNRYVAPEVQDESDVAAHLADRADIWALGVCLHAMLTGRLLPVSGTLTQVASFDAKTSALAEAEIWWGGYGLSTLAIDLLKELLRLKPEKRPSAAAIARHPWLEIAARDDLAEAATFMIPRFISDLNVIMEATSLRRLFLLAVARQAEDEDCYPFPCLFRALEAQCRGPLTQKAMAIALQRLGSLQSPAPEQQLLLQVMKAVYVVMGAIDADASGSISWAEFLAAIFLSQEEVLKSLRKKQLQESAFDRACFRAFDHLSMSHQKISPSSLCRTLRSHKAHKAVVDPEAMFKEFDSIPAFSLEDFLQTLDGAEMPLLKESIAEEPLPPLPPLPPPKESRDEETRQEARRSFGGMEEFIWDEP</sequence>
<dbReference type="InterPro" id="IPR011009">
    <property type="entry name" value="Kinase-like_dom_sf"/>
</dbReference>
<dbReference type="InterPro" id="IPR000719">
    <property type="entry name" value="Prot_kinase_dom"/>
</dbReference>
<feature type="compositionally biased region" description="Basic and acidic residues" evidence="8">
    <location>
        <begin position="667"/>
        <end position="680"/>
    </location>
</feature>
<feature type="binding site" evidence="7">
    <location>
        <position position="142"/>
    </location>
    <ligand>
        <name>ATP</name>
        <dbReference type="ChEBI" id="CHEBI:30616"/>
    </ligand>
</feature>
<evidence type="ECO:0000313" key="11">
    <source>
        <dbReference type="EMBL" id="CAL1149274.1"/>
    </source>
</evidence>
<comment type="caution">
    <text evidence="10">The sequence shown here is derived from an EMBL/GenBank/DDBJ whole genome shotgun (WGS) entry which is preliminary data.</text>
</comment>
<dbReference type="Pfam" id="PF00069">
    <property type="entry name" value="Pkinase"/>
    <property type="match status" value="1"/>
</dbReference>
<dbReference type="Gene3D" id="1.10.238.10">
    <property type="entry name" value="EF-hand"/>
    <property type="match status" value="1"/>
</dbReference>
<organism evidence="10">
    <name type="scientific">Cladocopium goreaui</name>
    <dbReference type="NCBI Taxonomy" id="2562237"/>
    <lineage>
        <taxon>Eukaryota</taxon>
        <taxon>Sar</taxon>
        <taxon>Alveolata</taxon>
        <taxon>Dinophyceae</taxon>
        <taxon>Suessiales</taxon>
        <taxon>Symbiodiniaceae</taxon>
        <taxon>Cladocopium</taxon>
    </lineage>
</organism>
<dbReference type="Gene3D" id="1.10.510.10">
    <property type="entry name" value="Transferase(Phosphotransferase) domain 1"/>
    <property type="match status" value="1"/>
</dbReference>
<evidence type="ECO:0000313" key="12">
    <source>
        <dbReference type="EMBL" id="CAL4783211.1"/>
    </source>
</evidence>
<evidence type="ECO:0000256" key="2">
    <source>
        <dbReference type="ARBA" id="ARBA00022679"/>
    </source>
</evidence>
<protein>
    <submittedName>
        <fullName evidence="12">Calcium-dependent protein kinase 2</fullName>
    </submittedName>
</protein>
<keyword evidence="5" id="KW-0106">Calcium</keyword>
<dbReference type="InterPro" id="IPR011992">
    <property type="entry name" value="EF-hand-dom_pair"/>
</dbReference>
<dbReference type="PROSITE" id="PS00107">
    <property type="entry name" value="PROTEIN_KINASE_ATP"/>
    <property type="match status" value="1"/>
</dbReference>
<keyword evidence="2" id="KW-0808">Transferase</keyword>
<evidence type="ECO:0000259" key="9">
    <source>
        <dbReference type="PROSITE" id="PS50011"/>
    </source>
</evidence>
<dbReference type="EMBL" id="CAMXCT020002131">
    <property type="protein sequence ID" value="CAL1149274.1"/>
    <property type="molecule type" value="Genomic_DNA"/>
</dbReference>
<dbReference type="InterPro" id="IPR018247">
    <property type="entry name" value="EF_Hand_1_Ca_BS"/>
</dbReference>
<evidence type="ECO:0000256" key="3">
    <source>
        <dbReference type="ARBA" id="ARBA00022741"/>
    </source>
</evidence>
<dbReference type="OrthoDB" id="10252171at2759"/>
<dbReference type="GO" id="GO:0005524">
    <property type="term" value="F:ATP binding"/>
    <property type="evidence" value="ECO:0007669"/>
    <property type="project" value="UniProtKB-UniRule"/>
</dbReference>
<keyword evidence="13" id="KW-1185">Reference proteome</keyword>
<dbReference type="InterPro" id="IPR050205">
    <property type="entry name" value="CDPK_Ser/Thr_kinases"/>
</dbReference>
<dbReference type="SUPFAM" id="SSF47473">
    <property type="entry name" value="EF-hand"/>
    <property type="match status" value="1"/>
</dbReference>
<evidence type="ECO:0000313" key="13">
    <source>
        <dbReference type="Proteomes" id="UP001152797"/>
    </source>
</evidence>
<dbReference type="InterPro" id="IPR017441">
    <property type="entry name" value="Protein_kinase_ATP_BS"/>
</dbReference>
<name>A0A9P1FZZ0_9DINO</name>
<evidence type="ECO:0000313" key="10">
    <source>
        <dbReference type="EMBL" id="CAI3995899.1"/>
    </source>
</evidence>
<evidence type="ECO:0000256" key="7">
    <source>
        <dbReference type="PROSITE-ProRule" id="PRU10141"/>
    </source>
</evidence>
<evidence type="ECO:0000256" key="8">
    <source>
        <dbReference type="SAM" id="MobiDB-lite"/>
    </source>
</evidence>
<reference evidence="10" key="1">
    <citation type="submission" date="2022-10" db="EMBL/GenBank/DDBJ databases">
        <authorList>
            <person name="Chen Y."/>
            <person name="Dougan E. K."/>
            <person name="Chan C."/>
            <person name="Rhodes N."/>
            <person name="Thang M."/>
        </authorList>
    </citation>
    <scope>NUCLEOTIDE SEQUENCE</scope>
</reference>
<feature type="compositionally biased region" description="Pro residues" evidence="8">
    <location>
        <begin position="656"/>
        <end position="666"/>
    </location>
</feature>
<evidence type="ECO:0000256" key="6">
    <source>
        <dbReference type="ARBA" id="ARBA00022840"/>
    </source>
</evidence>
<reference evidence="11" key="2">
    <citation type="submission" date="2024-04" db="EMBL/GenBank/DDBJ databases">
        <authorList>
            <person name="Chen Y."/>
            <person name="Shah S."/>
            <person name="Dougan E. K."/>
            <person name="Thang M."/>
            <person name="Chan C."/>
        </authorList>
    </citation>
    <scope>NUCLEOTIDE SEQUENCE [LARGE SCALE GENOMIC DNA]</scope>
</reference>
<feature type="domain" description="Protein kinase" evidence="9">
    <location>
        <begin position="113"/>
        <end position="435"/>
    </location>
</feature>
<dbReference type="EMBL" id="CAMXCT030002131">
    <property type="protein sequence ID" value="CAL4783211.1"/>
    <property type="molecule type" value="Genomic_DNA"/>
</dbReference>
<evidence type="ECO:0000256" key="5">
    <source>
        <dbReference type="ARBA" id="ARBA00022837"/>
    </source>
</evidence>
<keyword evidence="6 7" id="KW-0067">ATP-binding</keyword>
<evidence type="ECO:0000256" key="1">
    <source>
        <dbReference type="ARBA" id="ARBA00022527"/>
    </source>
</evidence>
<feature type="region of interest" description="Disordered" evidence="8">
    <location>
        <begin position="650"/>
        <end position="693"/>
    </location>
</feature>
<dbReference type="PANTHER" id="PTHR24349">
    <property type="entry name" value="SERINE/THREONINE-PROTEIN KINASE"/>
    <property type="match status" value="1"/>
</dbReference>
<keyword evidence="3 7" id="KW-0547">Nucleotide-binding</keyword>
<dbReference type="PROSITE" id="PS50011">
    <property type="entry name" value="PROTEIN_KINASE_DOM"/>
    <property type="match status" value="1"/>
</dbReference>
<proteinExistence type="predicted"/>
<accession>A0A9P1FZZ0</accession>
<dbReference type="GO" id="GO:0004674">
    <property type="term" value="F:protein serine/threonine kinase activity"/>
    <property type="evidence" value="ECO:0007669"/>
    <property type="project" value="UniProtKB-KW"/>
</dbReference>
<dbReference type="AlphaFoldDB" id="A0A9P1FZZ0"/>
<dbReference type="PROSITE" id="PS00018">
    <property type="entry name" value="EF_HAND_1"/>
    <property type="match status" value="1"/>
</dbReference>
<keyword evidence="4 12" id="KW-0418">Kinase</keyword>
<dbReference type="SUPFAM" id="SSF56112">
    <property type="entry name" value="Protein kinase-like (PK-like)"/>
    <property type="match status" value="1"/>
</dbReference>